<evidence type="ECO:0000259" key="1">
    <source>
        <dbReference type="PROSITE" id="PS50097"/>
    </source>
</evidence>
<feature type="domain" description="BTB" evidence="1">
    <location>
        <begin position="237"/>
        <end position="304"/>
    </location>
</feature>
<dbReference type="AlphaFoldDB" id="A0AAV7IR83"/>
<keyword evidence="3" id="KW-1185">Reference proteome</keyword>
<organism evidence="2 3">
    <name type="scientific">Cotesia glomerata</name>
    <name type="common">Lepidopteran parasitic wasp</name>
    <name type="synonym">Apanteles glomeratus</name>
    <dbReference type="NCBI Taxonomy" id="32391"/>
    <lineage>
        <taxon>Eukaryota</taxon>
        <taxon>Metazoa</taxon>
        <taxon>Ecdysozoa</taxon>
        <taxon>Arthropoda</taxon>
        <taxon>Hexapoda</taxon>
        <taxon>Insecta</taxon>
        <taxon>Pterygota</taxon>
        <taxon>Neoptera</taxon>
        <taxon>Endopterygota</taxon>
        <taxon>Hymenoptera</taxon>
        <taxon>Apocrita</taxon>
        <taxon>Ichneumonoidea</taxon>
        <taxon>Braconidae</taxon>
        <taxon>Microgastrinae</taxon>
        <taxon>Cotesia</taxon>
    </lineage>
</organism>
<dbReference type="PROSITE" id="PS50097">
    <property type="entry name" value="BTB"/>
    <property type="match status" value="1"/>
</dbReference>
<comment type="caution">
    <text evidence="2">The sequence shown here is derived from an EMBL/GenBank/DDBJ whole genome shotgun (WGS) entry which is preliminary data.</text>
</comment>
<dbReference type="InterPro" id="IPR000210">
    <property type="entry name" value="BTB/POZ_dom"/>
</dbReference>
<dbReference type="Gene3D" id="3.30.710.10">
    <property type="entry name" value="Potassium Channel Kv1.1, Chain A"/>
    <property type="match status" value="1"/>
</dbReference>
<dbReference type="Proteomes" id="UP000826195">
    <property type="component" value="Unassembled WGS sequence"/>
</dbReference>
<evidence type="ECO:0000313" key="3">
    <source>
        <dbReference type="Proteomes" id="UP000826195"/>
    </source>
</evidence>
<proteinExistence type="predicted"/>
<protein>
    <recommendedName>
        <fullName evidence="1">BTB domain-containing protein</fullName>
    </recommendedName>
</protein>
<dbReference type="PANTHER" id="PTHR24413">
    <property type="entry name" value="SPECKLE-TYPE POZ PROTEIN"/>
    <property type="match status" value="1"/>
</dbReference>
<gene>
    <name evidence="2" type="ORF">KQX54_012088</name>
</gene>
<dbReference type="SUPFAM" id="SSF54695">
    <property type="entry name" value="POZ domain"/>
    <property type="match status" value="1"/>
</dbReference>
<dbReference type="InterPro" id="IPR011333">
    <property type="entry name" value="SKP1/BTB/POZ_sf"/>
</dbReference>
<dbReference type="EMBL" id="JAHXZJ010001119">
    <property type="protein sequence ID" value="KAH0554650.1"/>
    <property type="molecule type" value="Genomic_DNA"/>
</dbReference>
<accession>A0AAV7IR83</accession>
<reference evidence="2 3" key="1">
    <citation type="journal article" date="2021" name="J. Hered.">
        <title>A chromosome-level genome assembly of the parasitoid wasp, Cotesia glomerata (Hymenoptera: Braconidae).</title>
        <authorList>
            <person name="Pinto B.J."/>
            <person name="Weis J.J."/>
            <person name="Gamble T."/>
            <person name="Ode P.J."/>
            <person name="Paul R."/>
            <person name="Zaspel J.M."/>
        </authorList>
    </citation>
    <scope>NUCLEOTIDE SEQUENCE [LARGE SCALE GENOMIC DNA]</scope>
    <source>
        <strain evidence="2">CgM1</strain>
    </source>
</reference>
<name>A0AAV7IR83_COTGL</name>
<sequence>MVYSLPAEKLRRGASYLSFGWTPLCTPIAKIAKQTFKKEILIVDDENCKISDDNHACGEEVSRKVGAGSPVIRGFTVYGFTDFECSKKGSIDEVFPFVDSIRSKMKSPEFETPKIPGVKFSITACILYHNTVDVEVKKNDIRKAVSIIKIYFGGSNSTRRVVNWKDRLCFETLNIPFDFDVCDKYINLPNFCCQKDIGHEYTVPITCEIIWNGFVEDLYYSDVSTQMKILYDDKELTDMLIKIEDGEFPAHRSIISAQSPVFYKMLTSGMKESKENSITFPDTDTDVIKELLLFIYKGKMDKAETDAELALKLCNFAHMYQIDQLKITCEYILIRSLTIENAPAILAAGKIMESVILQQQASAFITLNISAMLAILMI</sequence>
<dbReference type="Pfam" id="PF00651">
    <property type="entry name" value="BTB"/>
    <property type="match status" value="1"/>
</dbReference>
<evidence type="ECO:0000313" key="2">
    <source>
        <dbReference type="EMBL" id="KAH0554650.1"/>
    </source>
</evidence>
<dbReference type="SMART" id="SM00225">
    <property type="entry name" value="BTB"/>
    <property type="match status" value="1"/>
</dbReference>